<reference evidence="1 2" key="1">
    <citation type="submission" date="2020-08" db="EMBL/GenBank/DDBJ databases">
        <title>Genomic Encyclopedia of Type Strains, Phase III (KMG-III): the genomes of soil and plant-associated and newly described type strains.</title>
        <authorList>
            <person name="Whitman W."/>
        </authorList>
    </citation>
    <scope>NUCLEOTIDE SEQUENCE [LARGE SCALE GENOMIC DNA]</scope>
    <source>
        <strain evidence="1 2">CECT 8693</strain>
    </source>
</reference>
<dbReference type="InterPro" id="IPR025681">
    <property type="entry name" value="COOH-NH2_lig"/>
</dbReference>
<dbReference type="Pfam" id="PF14395">
    <property type="entry name" value="COOH-NH2_lig"/>
    <property type="match status" value="1"/>
</dbReference>
<dbReference type="RefSeq" id="WP_182534189.1">
    <property type="nucleotide sequence ID" value="NZ_JACJIP010000002.1"/>
</dbReference>
<evidence type="ECO:0000313" key="1">
    <source>
        <dbReference type="EMBL" id="MBA9084099.1"/>
    </source>
</evidence>
<organism evidence="1 2">
    <name type="scientific">Fontibacillus solani</name>
    <dbReference type="NCBI Taxonomy" id="1572857"/>
    <lineage>
        <taxon>Bacteria</taxon>
        <taxon>Bacillati</taxon>
        <taxon>Bacillota</taxon>
        <taxon>Bacilli</taxon>
        <taxon>Bacillales</taxon>
        <taxon>Paenibacillaceae</taxon>
        <taxon>Fontibacillus</taxon>
    </lineage>
</organism>
<evidence type="ECO:0008006" key="3">
    <source>
        <dbReference type="Google" id="ProtNLM"/>
    </source>
</evidence>
<keyword evidence="2" id="KW-1185">Reference proteome</keyword>
<comment type="caution">
    <text evidence="1">The sequence shown here is derived from an EMBL/GenBank/DDBJ whole genome shotgun (WGS) entry which is preliminary data.</text>
</comment>
<proteinExistence type="predicted"/>
<dbReference type="EMBL" id="JACJIP010000002">
    <property type="protein sequence ID" value="MBA9084099.1"/>
    <property type="molecule type" value="Genomic_DNA"/>
</dbReference>
<protein>
    <recommendedName>
        <fullName evidence="3">Phage phiEco32-like COOH-NH2 ligase-type 2</fullName>
    </recommendedName>
</protein>
<dbReference type="AlphaFoldDB" id="A0A7W3SQ91"/>
<accession>A0A7W3SQ91</accession>
<name>A0A7W3SQ91_9BACL</name>
<sequence length="487" mass="55242">MAQMTNHVLKIQVEQGSFRSRLLRCLETIGGAYRVIQRSGALKQQDNHQSNALEWIEIGIPLHREVAETRNWIMNSELTQYKGMSVKSIKQRLELAGIYHNINNQQPDQAWANTKAAYFRRYKVSVFHLKALRAVPLRTGGKMSSMHEQQPDRQSPLWKRLERTAVKTLYALGLDLGEVLINAGEEGKFIIEEIHVTPDARDDSVVPLFAQAMSSLLDELHTFSVVKPEILLGMDPEFLLFDHGNRKVVPASRYLNRQGEAGCDVLRYRGRKLYPLAELRPAPGREPSEIVLHLLHAFRSAQRAIPDNGLLWQAGGMPQRGFPLGGHVHFSGVPLTGELLRALDNYLALPVAAIEDPGSFRRRPLYGNLGDFREQGYGGFEYRTLPSFLVSPLVTKGVVALARLIVENVGELSLRPLHRDEIYQAFYTGDQKMLRYALPPLINDITSATTYHRYENYISPFLEAVLSGQTWDESADIRRLWKIQNRS</sequence>
<dbReference type="Proteomes" id="UP000567067">
    <property type="component" value="Unassembled WGS sequence"/>
</dbReference>
<gene>
    <name evidence="1" type="ORF">FHR92_000553</name>
</gene>
<evidence type="ECO:0000313" key="2">
    <source>
        <dbReference type="Proteomes" id="UP000567067"/>
    </source>
</evidence>